<accession>A0A840CZP0</accession>
<dbReference type="InterPro" id="IPR050834">
    <property type="entry name" value="Glycosyltransf_2"/>
</dbReference>
<dbReference type="Proteomes" id="UP000560658">
    <property type="component" value="Unassembled WGS sequence"/>
</dbReference>
<comment type="caution">
    <text evidence="2">The sequence shown here is derived from an EMBL/GenBank/DDBJ whole genome shotgun (WGS) entry which is preliminary data.</text>
</comment>
<dbReference type="SUPFAM" id="SSF53448">
    <property type="entry name" value="Nucleotide-diphospho-sugar transferases"/>
    <property type="match status" value="1"/>
</dbReference>
<dbReference type="Pfam" id="PF00535">
    <property type="entry name" value="Glycos_transf_2"/>
    <property type="match status" value="1"/>
</dbReference>
<evidence type="ECO:0000259" key="1">
    <source>
        <dbReference type="Pfam" id="PF00535"/>
    </source>
</evidence>
<evidence type="ECO:0000313" key="2">
    <source>
        <dbReference type="EMBL" id="MBB4044806.1"/>
    </source>
</evidence>
<dbReference type="InterPro" id="IPR029044">
    <property type="entry name" value="Nucleotide-diphossugar_trans"/>
</dbReference>
<name>A0A840CZP0_9BACE</name>
<dbReference type="EMBL" id="JACIER010000010">
    <property type="protein sequence ID" value="MBB4044806.1"/>
    <property type="molecule type" value="Genomic_DNA"/>
</dbReference>
<proteinExistence type="predicted"/>
<dbReference type="GO" id="GO:0016740">
    <property type="term" value="F:transferase activity"/>
    <property type="evidence" value="ECO:0007669"/>
    <property type="project" value="UniProtKB-KW"/>
</dbReference>
<evidence type="ECO:0000313" key="3">
    <source>
        <dbReference type="Proteomes" id="UP000560658"/>
    </source>
</evidence>
<gene>
    <name evidence="2" type="ORF">GGR06_002604</name>
</gene>
<sequence>MSKWFEKYLTIYEKPFGSVPQDIISSIERELKTLNTHEQPLVSVVLICYNEELHLTSCLWSLVENQCSFPIEILAVNNHSSDGTEQALKTLGVTYFNEEKKGPGHARQCGLDHAKGTYHLCIDADTIYPPHYIETHVKALMKPGVAATFSLWSFMPQEGQSKLGLWCYETLRDIYLNIQAINRPELCVRGMTFGFHTVLGRHFGFRTDIRRGEDGSLALAMKPHGKLVFIRSKKARVMTGNGTLNTDGSLANSFKLRVVKGLKGLSGLFTSQKKYEDKDNNMIKK</sequence>
<dbReference type="Gene3D" id="3.90.550.10">
    <property type="entry name" value="Spore Coat Polysaccharide Biosynthesis Protein SpsA, Chain A"/>
    <property type="match status" value="1"/>
</dbReference>
<dbReference type="CDD" id="cd00761">
    <property type="entry name" value="Glyco_tranf_GTA_type"/>
    <property type="match status" value="1"/>
</dbReference>
<dbReference type="AlphaFoldDB" id="A0A840CZP0"/>
<protein>
    <submittedName>
        <fullName evidence="2">Glycosyltransferase involved in cell wall biosynthesis</fullName>
    </submittedName>
</protein>
<dbReference type="InterPro" id="IPR001173">
    <property type="entry name" value="Glyco_trans_2-like"/>
</dbReference>
<reference evidence="2" key="1">
    <citation type="submission" date="2020-08" db="EMBL/GenBank/DDBJ databases">
        <title>Genomic Encyclopedia of Type Strains, Phase IV (KMG-IV): sequencing the most valuable type-strain genomes for metagenomic binning, comparative biology and taxonomic classification.</title>
        <authorList>
            <person name="Goeker M."/>
        </authorList>
    </citation>
    <scope>NUCLEOTIDE SEQUENCE [LARGE SCALE GENOMIC DNA]</scope>
    <source>
        <strain evidence="2">DSM 105720</strain>
    </source>
</reference>
<dbReference type="PANTHER" id="PTHR43685:SF2">
    <property type="entry name" value="GLYCOSYLTRANSFERASE 2-LIKE DOMAIN-CONTAINING PROTEIN"/>
    <property type="match status" value="1"/>
</dbReference>
<keyword evidence="3" id="KW-1185">Reference proteome</keyword>
<feature type="domain" description="Glycosyltransferase 2-like" evidence="1">
    <location>
        <begin position="43"/>
        <end position="149"/>
    </location>
</feature>
<dbReference type="RefSeq" id="WP_044164697.1">
    <property type="nucleotide sequence ID" value="NZ_JACIER010000010.1"/>
</dbReference>
<dbReference type="PANTHER" id="PTHR43685">
    <property type="entry name" value="GLYCOSYLTRANSFERASE"/>
    <property type="match status" value="1"/>
</dbReference>
<organism evidence="2 3">
    <name type="scientific">Bacteroides reticulotermitis</name>
    <dbReference type="NCBI Taxonomy" id="1133319"/>
    <lineage>
        <taxon>Bacteria</taxon>
        <taxon>Pseudomonadati</taxon>
        <taxon>Bacteroidota</taxon>
        <taxon>Bacteroidia</taxon>
        <taxon>Bacteroidales</taxon>
        <taxon>Bacteroidaceae</taxon>
        <taxon>Bacteroides</taxon>
    </lineage>
</organism>